<dbReference type="CDD" id="cd01556">
    <property type="entry name" value="EPSP_synthase"/>
    <property type="match status" value="1"/>
</dbReference>
<dbReference type="InterPro" id="IPR023193">
    <property type="entry name" value="EPSP_synthase_CS"/>
</dbReference>
<feature type="binding site" evidence="7">
    <location>
        <position position="307"/>
    </location>
    <ligand>
        <name>3-phosphoshikimate</name>
        <dbReference type="ChEBI" id="CHEBI:145989"/>
    </ligand>
</feature>
<evidence type="ECO:0000313" key="10">
    <source>
        <dbReference type="Proteomes" id="UP000034324"/>
    </source>
</evidence>
<dbReference type="EMBL" id="LBVC01000043">
    <property type="protein sequence ID" value="KKQ77282.1"/>
    <property type="molecule type" value="Genomic_DNA"/>
</dbReference>
<feature type="binding site" evidence="7">
    <location>
        <position position="377"/>
    </location>
    <ligand>
        <name>phosphoenolpyruvate</name>
        <dbReference type="ChEBI" id="CHEBI:58702"/>
    </ligand>
</feature>
<feature type="binding site" evidence="7">
    <location>
        <position position="64"/>
    </location>
    <ligand>
        <name>phosphoenolpyruvate</name>
        <dbReference type="ChEBI" id="CHEBI:58702"/>
    </ligand>
</feature>
<sequence length="395" mass="44300">MKYQINIPGSKSYTNRAFFLASLCEEKVQIKNALISDDTKAMTECLKILKTKRAHYNLNARLSGTTIRFILALSCLVPGEKIIYGKESLNRRPIKELVEGLQQLGAKIEYQNHEGYPPLKIISSVLVPGTVRIRGTISSQYISALLMVAPLVGKVTIQVTGDQISKPYIDMTIDTMEKFEVKVINQNYKKYIVPGNQKYQAKEYQVEGDFSSAGYFFAIAALNKLTITLKNLNPYSKQADIKFLKILEEMGNKIKKGKNQITIFGKGVKPVDVDMKDYPDQVQTLSVLCAFAKGVSKIKGVKSLRIKETERVQALQKELSKMGIKTLATKDTLTIYGGSPHGTVIETYNDHRMAMAFAVASCKIPGIIIKNPEVVSKTFPSFWDEFKKIKKPYEN</sequence>
<dbReference type="Gene3D" id="3.65.10.10">
    <property type="entry name" value="Enolpyruvate transferase domain"/>
    <property type="match status" value="2"/>
</dbReference>
<reference evidence="9 10" key="1">
    <citation type="journal article" date="2015" name="Nature">
        <title>rRNA introns, odd ribosomes, and small enigmatic genomes across a large radiation of phyla.</title>
        <authorList>
            <person name="Brown C.T."/>
            <person name="Hug L.A."/>
            <person name="Thomas B.C."/>
            <person name="Sharon I."/>
            <person name="Castelle C.J."/>
            <person name="Singh A."/>
            <person name="Wilkins M.J."/>
            <person name="Williams K.H."/>
            <person name="Banfield J.F."/>
        </authorList>
    </citation>
    <scope>NUCLEOTIDE SEQUENCE [LARGE SCALE GENOMIC DNA]</scope>
</reference>
<comment type="function">
    <text evidence="7">Catalyzes the transfer of the enolpyruvyl moiety of phosphoenolpyruvate (PEP) to the 5-hydroxyl of shikimate-3-phosphate (S3P) to produce enolpyruvyl shikimate-3-phosphate and inorganic phosphate.</text>
</comment>
<feature type="binding site" evidence="7">
    <location>
        <position position="311"/>
    </location>
    <ligand>
        <name>phosphoenolpyruvate</name>
        <dbReference type="ChEBI" id="CHEBI:58702"/>
    </ligand>
</feature>
<accession>A0A0G0KEN2</accession>
<protein>
    <recommendedName>
        <fullName evidence="7">3-phosphoshikimate 1-carboxyvinyltransferase</fullName>
        <ecNumber evidence="7">2.5.1.19</ecNumber>
    </recommendedName>
    <alternativeName>
        <fullName evidence="7">5-enolpyruvylshikimate-3-phosphate synthase</fullName>
        <shortName evidence="7">EPSP synthase</shortName>
        <shortName evidence="7">EPSPS</shortName>
    </alternativeName>
</protein>
<feature type="binding site" evidence="7">
    <location>
        <position position="140"/>
    </location>
    <ligand>
        <name>3-phosphoshikimate</name>
        <dbReference type="ChEBI" id="CHEBI:145989"/>
    </ligand>
</feature>
<feature type="domain" description="Enolpyruvate transferase" evidence="8">
    <location>
        <begin position="54"/>
        <end position="385"/>
    </location>
</feature>
<dbReference type="PROSITE" id="PS00885">
    <property type="entry name" value="EPSP_SYNTHASE_2"/>
    <property type="match status" value="1"/>
</dbReference>
<evidence type="ECO:0000256" key="2">
    <source>
        <dbReference type="ARBA" id="ARBA00009948"/>
    </source>
</evidence>
<feature type="binding site" evidence="7">
    <location>
        <position position="280"/>
    </location>
    <ligand>
        <name>3-phosphoshikimate</name>
        <dbReference type="ChEBI" id="CHEBI:145989"/>
    </ligand>
</feature>
<feature type="binding site" evidence="7">
    <location>
        <position position="16"/>
    </location>
    <ligand>
        <name>3-phosphoshikimate</name>
        <dbReference type="ChEBI" id="CHEBI:145989"/>
    </ligand>
</feature>
<keyword evidence="7" id="KW-0963">Cytoplasm</keyword>
<dbReference type="AlphaFoldDB" id="A0A0G0KEN2"/>
<dbReference type="EC" id="2.5.1.19" evidence="7"/>
<feature type="binding site" evidence="7">
    <location>
        <position position="11"/>
    </location>
    <ligand>
        <name>3-phosphoshikimate</name>
        <dbReference type="ChEBI" id="CHEBI:145989"/>
    </ligand>
</feature>
<dbReference type="InterPro" id="IPR036968">
    <property type="entry name" value="Enolpyruvate_Tfrase_sf"/>
</dbReference>
<keyword evidence="4 7" id="KW-0808">Transferase</keyword>
<comment type="pathway">
    <text evidence="1 7">Metabolic intermediate biosynthesis; chorismate biosynthesis; chorismate from D-erythrose 4-phosphate and phosphoenolpyruvate: step 6/7.</text>
</comment>
<comment type="subunit">
    <text evidence="7">Monomer.</text>
</comment>
<proteinExistence type="inferred from homology"/>
<dbReference type="GO" id="GO:0009073">
    <property type="term" value="P:aromatic amino acid family biosynthetic process"/>
    <property type="evidence" value="ECO:0007669"/>
    <property type="project" value="UniProtKB-KW"/>
</dbReference>
<evidence type="ECO:0000256" key="6">
    <source>
        <dbReference type="ARBA" id="ARBA00044633"/>
    </source>
</evidence>
<dbReference type="HAMAP" id="MF_00210">
    <property type="entry name" value="EPSP_synth"/>
    <property type="match status" value="1"/>
</dbReference>
<feature type="binding site" evidence="7">
    <location>
        <position position="138"/>
    </location>
    <ligand>
        <name>3-phosphoshikimate</name>
        <dbReference type="ChEBI" id="CHEBI:145989"/>
    </ligand>
</feature>
<comment type="catalytic activity">
    <reaction evidence="6">
        <text>3-phosphoshikimate + phosphoenolpyruvate = 5-O-(1-carboxyvinyl)-3-phosphoshikimate + phosphate</text>
        <dbReference type="Rhea" id="RHEA:21256"/>
        <dbReference type="ChEBI" id="CHEBI:43474"/>
        <dbReference type="ChEBI" id="CHEBI:57701"/>
        <dbReference type="ChEBI" id="CHEBI:58702"/>
        <dbReference type="ChEBI" id="CHEBI:145989"/>
        <dbReference type="EC" id="2.5.1.19"/>
    </reaction>
    <physiologicalReaction direction="left-to-right" evidence="6">
        <dbReference type="Rhea" id="RHEA:21257"/>
    </physiologicalReaction>
</comment>
<feature type="binding site" evidence="7">
    <location>
        <position position="165"/>
    </location>
    <ligand>
        <name>3-phosphoshikimate</name>
        <dbReference type="ChEBI" id="CHEBI:145989"/>
    </ligand>
</feature>
<feature type="binding site" evidence="7">
    <location>
        <position position="139"/>
    </location>
    <ligand>
        <name>3-phosphoshikimate</name>
        <dbReference type="ChEBI" id="CHEBI:145989"/>
    </ligand>
</feature>
<dbReference type="PANTHER" id="PTHR21090">
    <property type="entry name" value="AROM/DEHYDROQUINATE SYNTHASE"/>
    <property type="match status" value="1"/>
</dbReference>
<dbReference type="InterPro" id="IPR013792">
    <property type="entry name" value="RNA3'P_cycl/enolpyr_Trfase_a/b"/>
</dbReference>
<dbReference type="InterPro" id="IPR001986">
    <property type="entry name" value="Enolpyruvate_Tfrase_dom"/>
</dbReference>
<evidence type="ECO:0000256" key="5">
    <source>
        <dbReference type="ARBA" id="ARBA00023141"/>
    </source>
</evidence>
<dbReference type="PANTHER" id="PTHR21090:SF5">
    <property type="entry name" value="PENTAFUNCTIONAL AROM POLYPEPTIDE"/>
    <property type="match status" value="1"/>
</dbReference>
<dbReference type="GO" id="GO:0003866">
    <property type="term" value="F:3-phosphoshikimate 1-carboxyvinyltransferase activity"/>
    <property type="evidence" value="ECO:0007669"/>
    <property type="project" value="UniProtKB-UniRule"/>
</dbReference>
<dbReference type="InterPro" id="IPR006264">
    <property type="entry name" value="EPSP_synthase"/>
</dbReference>
<evidence type="ECO:0000313" key="9">
    <source>
        <dbReference type="EMBL" id="KKQ77282.1"/>
    </source>
</evidence>
<dbReference type="SUPFAM" id="SSF55205">
    <property type="entry name" value="EPT/RTPC-like"/>
    <property type="match status" value="1"/>
</dbReference>
<gene>
    <name evidence="7" type="primary">aroA</name>
    <name evidence="9" type="ORF">US99_C0043G0003</name>
</gene>
<name>A0A0G0KEN2_9BACT</name>
<dbReference type="GO" id="GO:0009423">
    <property type="term" value="P:chorismate biosynthetic process"/>
    <property type="evidence" value="ECO:0007669"/>
    <property type="project" value="UniProtKB-UniRule"/>
</dbReference>
<feature type="binding site" evidence="7">
    <location>
        <position position="140"/>
    </location>
    <ligand>
        <name>phosphoenolpyruvate</name>
        <dbReference type="ChEBI" id="CHEBI:58702"/>
    </ligand>
</feature>
<comment type="caution">
    <text evidence="7">Lacks conserved residue(s) required for the propagation of feature annotation.</text>
</comment>
<keyword evidence="5 7" id="KW-0057">Aromatic amino acid biosynthesis</keyword>
<dbReference type="NCBIfam" id="TIGR01356">
    <property type="entry name" value="aroA"/>
    <property type="match status" value="1"/>
</dbReference>
<feature type="binding site" evidence="7">
    <location>
        <position position="92"/>
    </location>
    <ligand>
        <name>phosphoenolpyruvate</name>
        <dbReference type="ChEBI" id="CHEBI:58702"/>
    </ligand>
</feature>
<evidence type="ECO:0000256" key="1">
    <source>
        <dbReference type="ARBA" id="ARBA00004811"/>
    </source>
</evidence>
<evidence type="ECO:0000256" key="4">
    <source>
        <dbReference type="ARBA" id="ARBA00022679"/>
    </source>
</evidence>
<dbReference type="UniPathway" id="UPA00053">
    <property type="reaction ID" value="UER00089"/>
</dbReference>
<evidence type="ECO:0000256" key="3">
    <source>
        <dbReference type="ARBA" id="ARBA00022605"/>
    </source>
</evidence>
<comment type="subcellular location">
    <subcellularLocation>
        <location evidence="7">Cytoplasm</location>
    </subcellularLocation>
</comment>
<feature type="binding site" evidence="7">
    <location>
        <position position="352"/>
    </location>
    <ligand>
        <name>phosphoenolpyruvate</name>
        <dbReference type="ChEBI" id="CHEBI:58702"/>
    </ligand>
</feature>
<dbReference type="Pfam" id="PF00275">
    <property type="entry name" value="EPSP_synthase"/>
    <property type="match status" value="2"/>
</dbReference>
<dbReference type="PIRSF" id="PIRSF000505">
    <property type="entry name" value="EPSPS"/>
    <property type="match status" value="1"/>
</dbReference>
<feature type="binding site" evidence="7">
    <location>
        <position position="11"/>
    </location>
    <ligand>
        <name>phosphoenolpyruvate</name>
        <dbReference type="ChEBI" id="CHEBI:58702"/>
    </ligand>
</feature>
<dbReference type="Proteomes" id="UP000034324">
    <property type="component" value="Unassembled WGS sequence"/>
</dbReference>
<evidence type="ECO:0000259" key="8">
    <source>
        <dbReference type="Pfam" id="PF00275"/>
    </source>
</evidence>
<comment type="similarity">
    <text evidence="2 7">Belongs to the EPSP synthase family.</text>
</comment>
<feature type="active site" description="Proton acceptor" evidence="7">
    <location>
        <position position="280"/>
    </location>
</feature>
<comment type="caution">
    <text evidence="9">The sequence shown here is derived from an EMBL/GenBank/DDBJ whole genome shotgun (WGS) entry which is preliminary data.</text>
</comment>
<dbReference type="GO" id="GO:0008652">
    <property type="term" value="P:amino acid biosynthetic process"/>
    <property type="evidence" value="ECO:0007669"/>
    <property type="project" value="UniProtKB-KW"/>
</dbReference>
<keyword evidence="3 7" id="KW-0028">Amino-acid biosynthesis</keyword>
<dbReference type="PATRIC" id="fig|1618432.3.peg.579"/>
<organism evidence="9 10">
    <name type="scientific">Candidatus Daviesbacteria bacterium GW2011_GWF2_38_6</name>
    <dbReference type="NCBI Taxonomy" id="1618432"/>
    <lineage>
        <taxon>Bacteria</taxon>
        <taxon>Candidatus Daviesiibacteriota</taxon>
    </lineage>
</organism>
<feature type="domain" description="Enolpyruvate transferase" evidence="8">
    <location>
        <begin position="4"/>
        <end position="51"/>
    </location>
</feature>
<feature type="binding site" evidence="7">
    <location>
        <position position="12"/>
    </location>
    <ligand>
        <name>3-phosphoshikimate</name>
        <dbReference type="ChEBI" id="CHEBI:145989"/>
    </ligand>
</feature>
<dbReference type="GO" id="GO:0005737">
    <property type="term" value="C:cytoplasm"/>
    <property type="evidence" value="ECO:0007669"/>
    <property type="project" value="UniProtKB-SubCell"/>
</dbReference>
<evidence type="ECO:0000256" key="7">
    <source>
        <dbReference type="HAMAP-Rule" id="MF_00210"/>
    </source>
</evidence>